<evidence type="ECO:0000256" key="1">
    <source>
        <dbReference type="SAM" id="MobiDB-lite"/>
    </source>
</evidence>
<proteinExistence type="predicted"/>
<feature type="region of interest" description="Disordered" evidence="1">
    <location>
        <begin position="151"/>
        <end position="212"/>
    </location>
</feature>
<comment type="caution">
    <text evidence="2">The sequence shown here is derived from an EMBL/GenBank/DDBJ whole genome shotgun (WGS) entry which is preliminary data.</text>
</comment>
<name>A0A438BPI6_VITVI</name>
<accession>A0A438BPI6</accession>
<dbReference type="AlphaFoldDB" id="A0A438BPI6"/>
<organism evidence="2 3">
    <name type="scientific">Vitis vinifera</name>
    <name type="common">Grape</name>
    <dbReference type="NCBI Taxonomy" id="29760"/>
    <lineage>
        <taxon>Eukaryota</taxon>
        <taxon>Viridiplantae</taxon>
        <taxon>Streptophyta</taxon>
        <taxon>Embryophyta</taxon>
        <taxon>Tracheophyta</taxon>
        <taxon>Spermatophyta</taxon>
        <taxon>Magnoliopsida</taxon>
        <taxon>eudicotyledons</taxon>
        <taxon>Gunneridae</taxon>
        <taxon>Pentapetalae</taxon>
        <taxon>rosids</taxon>
        <taxon>Vitales</taxon>
        <taxon>Vitaceae</taxon>
        <taxon>Viteae</taxon>
        <taxon>Vitis</taxon>
    </lineage>
</organism>
<dbReference type="EMBL" id="QGNW01002675">
    <property type="protein sequence ID" value="RVW12871.1"/>
    <property type="molecule type" value="Genomic_DNA"/>
</dbReference>
<dbReference type="Proteomes" id="UP000288805">
    <property type="component" value="Unassembled WGS sequence"/>
</dbReference>
<feature type="compositionally biased region" description="Basic and acidic residues" evidence="1">
    <location>
        <begin position="167"/>
        <end position="191"/>
    </location>
</feature>
<reference evidence="2 3" key="1">
    <citation type="journal article" date="2018" name="PLoS Genet.">
        <title>Population sequencing reveals clonal diversity and ancestral inbreeding in the grapevine cultivar Chardonnay.</title>
        <authorList>
            <person name="Roach M.J."/>
            <person name="Johnson D.L."/>
            <person name="Bohlmann J."/>
            <person name="van Vuuren H.J."/>
            <person name="Jones S.J."/>
            <person name="Pretorius I.S."/>
            <person name="Schmidt S.A."/>
            <person name="Borneman A.R."/>
        </authorList>
    </citation>
    <scope>NUCLEOTIDE SEQUENCE [LARGE SCALE GENOMIC DNA]</scope>
    <source>
        <strain evidence="3">cv. Chardonnay</strain>
        <tissue evidence="2">Leaf</tissue>
    </source>
</reference>
<evidence type="ECO:0000313" key="3">
    <source>
        <dbReference type="Proteomes" id="UP000288805"/>
    </source>
</evidence>
<gene>
    <name evidence="2" type="ORF">CK203_105718</name>
</gene>
<evidence type="ECO:0000313" key="2">
    <source>
        <dbReference type="EMBL" id="RVW12871.1"/>
    </source>
</evidence>
<protein>
    <submittedName>
        <fullName evidence="2">Uncharacterized protein</fullName>
    </submittedName>
</protein>
<sequence>MMSARFRRHTKGLQNHFAAKGYSRRAAKLASTLRFSGSSLRHISGNFRRKYTTLYKKAAKSLRNKRVISQHLAKCFLQLGVIDLQWLLHQLDFRKCSTSGCHDCHQEYASWQILFTSSPCTPDLLLANDFQALPKIPHNFPQSWIALSEKETEKREEIKGKKKGSSGRKEDHDSTVNEDLEKIVINEDVMKKHMPPPFPQALHGKKGISNAS</sequence>